<evidence type="ECO:0000313" key="6">
    <source>
        <dbReference type="EMBL" id="ONM07083.1"/>
    </source>
</evidence>
<dbReference type="GO" id="GO:0000978">
    <property type="term" value="F:RNA polymerase II cis-regulatory region sequence-specific DNA binding"/>
    <property type="evidence" value="ECO:0000318"/>
    <property type="project" value="GO_Central"/>
</dbReference>
<dbReference type="PaxDb" id="4577-GRMZM2G121570_P01"/>
<dbReference type="OMA" id="IRDKTMA"/>
<dbReference type="GO" id="GO:0005634">
    <property type="term" value="C:nucleus"/>
    <property type="evidence" value="ECO:0000318"/>
    <property type="project" value="GO_Central"/>
</dbReference>
<dbReference type="InterPro" id="IPR001005">
    <property type="entry name" value="SANT/Myb"/>
</dbReference>
<dbReference type="GeneID" id="100193638"/>
<keyword evidence="8" id="KW-1185">Reference proteome</keyword>
<dbReference type="KEGG" id="zma:100193638"/>
<dbReference type="FunFam" id="1.10.10.60:FF:000010">
    <property type="entry name" value="Transcriptional activator Myb isoform A"/>
    <property type="match status" value="1"/>
</dbReference>
<dbReference type="InterPro" id="IPR017930">
    <property type="entry name" value="Myb_dom"/>
</dbReference>
<feature type="domain" description="HTH myb-type" evidence="4">
    <location>
        <begin position="107"/>
        <end position="162"/>
    </location>
</feature>
<feature type="domain" description="HTH myb-type" evidence="4">
    <location>
        <begin position="163"/>
        <end position="213"/>
    </location>
</feature>
<feature type="domain" description="Myb-like" evidence="3">
    <location>
        <begin position="107"/>
        <end position="158"/>
    </location>
</feature>
<accession>B4FFS1</accession>
<dbReference type="PANTHER" id="PTHR45614">
    <property type="entry name" value="MYB PROTEIN-RELATED"/>
    <property type="match status" value="1"/>
</dbReference>
<dbReference type="PROSITE" id="PS51294">
    <property type="entry name" value="HTH_MYB"/>
    <property type="match status" value="2"/>
</dbReference>
<dbReference type="Gramene" id="Zm00001eb050770_T002">
    <property type="protein sequence ID" value="Zm00001eb050770_P002"/>
    <property type="gene ID" value="Zm00001eb050770"/>
</dbReference>
<dbReference type="InterPro" id="IPR009057">
    <property type="entry name" value="Homeodomain-like_sf"/>
</dbReference>
<dbReference type="PROSITE" id="PS50090">
    <property type="entry name" value="MYB_LIKE"/>
    <property type="match status" value="2"/>
</dbReference>
<organism evidence="5">
    <name type="scientific">Zea mays</name>
    <name type="common">Maize</name>
    <dbReference type="NCBI Taxonomy" id="4577"/>
    <lineage>
        <taxon>Eukaryota</taxon>
        <taxon>Viridiplantae</taxon>
        <taxon>Streptophyta</taxon>
        <taxon>Embryophyta</taxon>
        <taxon>Tracheophyta</taxon>
        <taxon>Spermatophyta</taxon>
        <taxon>Magnoliopsida</taxon>
        <taxon>Liliopsida</taxon>
        <taxon>Poales</taxon>
        <taxon>Poaceae</taxon>
        <taxon>PACMAD clade</taxon>
        <taxon>Panicoideae</taxon>
        <taxon>Andropogonodae</taxon>
        <taxon>Andropogoneae</taxon>
        <taxon>Tripsacinae</taxon>
        <taxon>Zea</taxon>
    </lineage>
</organism>
<keyword evidence="1" id="KW-0677">Repeat</keyword>
<keyword evidence="2" id="KW-0238">DNA-binding</keyword>
<dbReference type="InterPro" id="IPR050560">
    <property type="entry name" value="MYB_TF"/>
</dbReference>
<dbReference type="GO" id="GO:0000981">
    <property type="term" value="F:DNA-binding transcription factor activity, RNA polymerase II-specific"/>
    <property type="evidence" value="ECO:0000318"/>
    <property type="project" value="GO_Central"/>
</dbReference>
<evidence type="ECO:0000313" key="8">
    <source>
        <dbReference type="Proteomes" id="UP000007305"/>
    </source>
</evidence>
<sequence>MESGSSVRFGHQDVTAAGGVHAGNAGAASSHQQVIPGTGMTMPAGMASLLVGRLGMQAPPGMVLPGGALAAASAGYGGIMSSALRAAWSGAQQQLPPHAGGGIGGHRAQHHKGPWTEAEDVVLREMVMKHGDRKWAVIAQSLPGRVGKQCRERWTNHLRPDLKKSVWTEEDDMALIKAHKRCGNHWSTIATFLPGRSENAVKNHWNATKRSLKAKRRLKKKSNAQQVPAGQWSVLEEYIRSLYPDLADGAGADQTPPAAEDSPPSSYNLGSYSYGEVISSPASAAAPPGSFDQMTAMGLYLGASSSSPAPAELQGGMSSDIVAPFLHLDLNAYYGGAPAATMRLMAPMGGMAAPVPQMMEHDHYQHQQASYATANQLLTYPFIDNSVMWQQAPYAAHGSAAYGGGADAAGAGPSNVVAVPADDVDVVQMASREFLTPSEDEVTLDLARFR</sequence>
<reference evidence="6 8" key="2">
    <citation type="submission" date="2015-12" db="EMBL/GenBank/DDBJ databases">
        <title>Update maize B73 reference genome by single molecule sequencing technologies.</title>
        <authorList>
            <consortium name="Maize Genome Sequencing Project"/>
            <person name="Ware D."/>
        </authorList>
    </citation>
    <scope>NUCLEOTIDE SEQUENCE [LARGE SCALE GENOMIC DNA]</scope>
    <source>
        <strain evidence="8">cv. B73</strain>
        <tissue evidence="6">Seedling</tissue>
    </source>
</reference>
<dbReference type="EnsemblPlants" id="Zm00001eb050770_T002">
    <property type="protein sequence ID" value="Zm00001eb050770_P002"/>
    <property type="gene ID" value="Zm00001eb050770"/>
</dbReference>
<gene>
    <name evidence="7" type="primary">LOC100193638</name>
    <name evidence="6" type="ORF">ZEAMMB73_Zm00001d033265</name>
</gene>
<reference evidence="7" key="4">
    <citation type="submission" date="2021-05" db="UniProtKB">
        <authorList>
            <consortium name="EnsemblPlants"/>
        </authorList>
    </citation>
    <scope>IDENTIFICATION</scope>
    <source>
        <strain evidence="7">cv. B73</strain>
    </source>
</reference>
<reference evidence="5" key="1">
    <citation type="journal article" date="2009" name="PLoS Genet.">
        <title>Sequencing, mapping, and analysis of 27,455 maize full-length cDNAs.</title>
        <authorList>
            <person name="Soderlund C."/>
            <person name="Descour A."/>
            <person name="Kudrna D."/>
            <person name="Bomhoff M."/>
            <person name="Boyd L."/>
            <person name="Currie J."/>
            <person name="Angelova A."/>
            <person name="Collura K."/>
            <person name="Wissotski M."/>
            <person name="Ashley E."/>
            <person name="Morrow D."/>
            <person name="Fernandes J."/>
            <person name="Walbot V."/>
            <person name="Yu Y."/>
        </authorList>
    </citation>
    <scope>NUCLEOTIDE SEQUENCE</scope>
    <source>
        <strain evidence="5">B73</strain>
    </source>
</reference>
<dbReference type="SMR" id="B4FFS1"/>
<dbReference type="CDD" id="cd00167">
    <property type="entry name" value="SANT"/>
    <property type="match status" value="2"/>
</dbReference>
<evidence type="ECO:0007829" key="9">
    <source>
        <dbReference type="PeptideAtlas" id="B4FFS1"/>
    </source>
</evidence>
<dbReference type="ExpressionAtlas" id="B4FFS1">
    <property type="expression patterns" value="baseline"/>
</dbReference>
<dbReference type="Pfam" id="PF00249">
    <property type="entry name" value="Myb_DNA-binding"/>
    <property type="match status" value="2"/>
</dbReference>
<dbReference type="SUPFAM" id="SSF46689">
    <property type="entry name" value="Homeodomain-like"/>
    <property type="match status" value="1"/>
</dbReference>
<feature type="domain" description="Myb-like" evidence="3">
    <location>
        <begin position="159"/>
        <end position="209"/>
    </location>
</feature>
<dbReference type="eggNOG" id="KOG0048">
    <property type="taxonomic scope" value="Eukaryota"/>
</dbReference>
<evidence type="ECO:0000259" key="3">
    <source>
        <dbReference type="PROSITE" id="PS50090"/>
    </source>
</evidence>
<evidence type="ECO:0000259" key="4">
    <source>
        <dbReference type="PROSITE" id="PS51294"/>
    </source>
</evidence>
<evidence type="ECO:0000256" key="1">
    <source>
        <dbReference type="ARBA" id="ARBA00022737"/>
    </source>
</evidence>
<proteinExistence type="evidence at protein level"/>
<dbReference type="RefSeq" id="NP_001132209.1">
    <property type="nucleotide sequence ID" value="NM_001138737.1"/>
</dbReference>
<dbReference type="EMBL" id="BT035959">
    <property type="protein sequence ID" value="ACF80964.1"/>
    <property type="molecule type" value="mRNA"/>
</dbReference>
<dbReference type="PANTHER" id="PTHR45614:SF273">
    <property type="entry name" value="MYB DOMAIN PROTEIN 100-RELATED"/>
    <property type="match status" value="1"/>
</dbReference>
<evidence type="ECO:0000313" key="5">
    <source>
        <dbReference type="EMBL" id="ACF80964.1"/>
    </source>
</evidence>
<dbReference type="GO" id="GO:0006355">
    <property type="term" value="P:regulation of DNA-templated transcription"/>
    <property type="evidence" value="ECO:0000318"/>
    <property type="project" value="GO_Central"/>
</dbReference>
<dbReference type="OrthoDB" id="2143914at2759"/>
<dbReference type="SMART" id="SM00717">
    <property type="entry name" value="SANT"/>
    <property type="match status" value="2"/>
</dbReference>
<name>B4FFS1_MAIZE</name>
<protein>
    <submittedName>
        <fullName evidence="6">MYB-type transcription factor</fullName>
    </submittedName>
</protein>
<dbReference type="Proteomes" id="UP000007305">
    <property type="component" value="Chromosome 1"/>
</dbReference>
<dbReference type="EMBL" id="CM007647">
    <property type="protein sequence ID" value="ONM07083.1"/>
    <property type="molecule type" value="Genomic_DNA"/>
</dbReference>
<reference evidence="7" key="3">
    <citation type="submission" date="2019-07" db="EMBL/GenBank/DDBJ databases">
        <authorList>
            <person name="Seetharam A."/>
            <person name="Woodhouse M."/>
            <person name="Cannon E."/>
        </authorList>
    </citation>
    <scope>NUCLEOTIDE SEQUENCE [LARGE SCALE GENOMIC DNA]</scope>
    <source>
        <strain evidence="7">cv. B73</strain>
    </source>
</reference>
<dbReference type="Gene3D" id="1.10.10.60">
    <property type="entry name" value="Homeodomain-like"/>
    <property type="match status" value="2"/>
</dbReference>
<evidence type="ECO:0000313" key="7">
    <source>
        <dbReference type="EnsemblPlants" id="Zm00001eb050770_P002"/>
    </source>
</evidence>
<keyword evidence="9" id="KW-1267">Proteomics identification</keyword>
<evidence type="ECO:0000256" key="2">
    <source>
        <dbReference type="ARBA" id="ARBA00023125"/>
    </source>
</evidence>
<dbReference type="AlphaFoldDB" id="B4FFS1"/>